<name>F0JK85_9BACT</name>
<accession>F0JK85</accession>
<keyword evidence="2" id="KW-1185">Reference proteome</keyword>
<dbReference type="Proteomes" id="UP000007845">
    <property type="component" value="Chromosome"/>
</dbReference>
<protein>
    <submittedName>
        <fullName evidence="1">Uncharacterized protein</fullName>
    </submittedName>
</protein>
<dbReference type="SUPFAM" id="SSF52402">
    <property type="entry name" value="Adenine nucleotide alpha hydrolases-like"/>
    <property type="match status" value="1"/>
</dbReference>
<organism evidence="1 2">
    <name type="scientific">Pseudodesulfovibrio mercurii</name>
    <dbReference type="NCBI Taxonomy" id="641491"/>
    <lineage>
        <taxon>Bacteria</taxon>
        <taxon>Pseudomonadati</taxon>
        <taxon>Thermodesulfobacteriota</taxon>
        <taxon>Desulfovibrionia</taxon>
        <taxon>Desulfovibrionales</taxon>
        <taxon>Desulfovibrionaceae</taxon>
    </lineage>
</organism>
<dbReference type="Gene3D" id="3.40.50.620">
    <property type="entry name" value="HUPs"/>
    <property type="match status" value="1"/>
</dbReference>
<gene>
    <name evidence="1" type="ORF">DND132_3131</name>
</gene>
<reference evidence="1 2" key="1">
    <citation type="journal article" date="2011" name="J. Bacteriol.">
        <title>Genome sequence of the mercury-methylating strain Desulfovibrio desulfuricans ND132.</title>
        <authorList>
            <person name="Brown S.D."/>
            <person name="Gilmour C.C."/>
            <person name="Kucken A.M."/>
            <person name="Wall J.D."/>
            <person name="Elias D.A."/>
            <person name="Brandt C.C."/>
            <person name="Podar M."/>
            <person name="Chertkov O."/>
            <person name="Held B."/>
            <person name="Bruce D.C."/>
            <person name="Detter J.C."/>
            <person name="Tapia R."/>
            <person name="Han C.S."/>
            <person name="Goodwin L.A."/>
            <person name="Cheng J.F."/>
            <person name="Pitluck S."/>
            <person name="Woyke T."/>
            <person name="Mikhailova N."/>
            <person name="Ivanova N.N."/>
            <person name="Han J."/>
            <person name="Lucas S."/>
            <person name="Lapidus A.L."/>
            <person name="Land M.L."/>
            <person name="Hauser L.J."/>
            <person name="Palumbo A.V."/>
        </authorList>
    </citation>
    <scope>NUCLEOTIDE SEQUENCE [LARGE SCALE GENOMIC DNA]</scope>
    <source>
        <strain evidence="1 2">ND132</strain>
    </source>
</reference>
<dbReference type="STRING" id="641491.DND132_3131"/>
<dbReference type="eggNOG" id="COG0037">
    <property type="taxonomic scope" value="Bacteria"/>
</dbReference>
<dbReference type="OrthoDB" id="5366152at2"/>
<dbReference type="HOGENOM" id="CLU_555205_0_0_7"/>
<sequence length="491" mass="55198">MALPTRPTLQYRWQPREDGNKTVLVYYGLRNPPRHTRSILEVAPEIAEGIASLDGGRTLADLPESLTGHPDFARLAEEGVIVDATNVRKPATPEHRQRCIRCVNDDYLIPGLEFDENGLCAFCQCYERAEKAGASAGPQNYITEAELLAAARNNTQSRFDVMVLCTGGKDSTYLLWLLAKKLGLRVLAAAWNMPYTNDTCRENLRRSIELLPSVELIERTLPRDMIRQAMREQFAAIGIPCLCPTVAHVLFFPVAVEERIPFIMQGVEEVQLAVFSYVMSELKSPRTAAKAPAPTQREMTLNFFDMVANAPEPCSPHAITAEFLRYQRSVRQRLAPLYRQLDRTLDAARRDTTLAVPELRRLKTNETYGTWKEVGELIKKEMAWEMPPGHKGMLHTSCRIETVKDHCQFMRFKNMRSTFFPQSVVEVGAGVYFGLISREEGLAELNHLGYNGEPDSLAPLLDDLGLRGETPEGHGEMCFSLFDCRDCAGQG</sequence>
<dbReference type="RefSeq" id="WP_014323758.1">
    <property type="nucleotide sequence ID" value="NC_016803.1"/>
</dbReference>
<proteinExistence type="predicted"/>
<evidence type="ECO:0000313" key="1">
    <source>
        <dbReference type="EMBL" id="EGB16334.1"/>
    </source>
</evidence>
<evidence type="ECO:0000313" key="2">
    <source>
        <dbReference type="Proteomes" id="UP000007845"/>
    </source>
</evidence>
<dbReference type="KEGG" id="ddn:DND132_3131"/>
<dbReference type="InterPro" id="IPR014729">
    <property type="entry name" value="Rossmann-like_a/b/a_fold"/>
</dbReference>
<dbReference type="AlphaFoldDB" id="F0JK85"/>
<dbReference type="EMBL" id="CP003220">
    <property type="protein sequence ID" value="EGB16334.1"/>
    <property type="molecule type" value="Genomic_DNA"/>
</dbReference>